<sequence length="151" mass="17543">MVNHKSFVEAKEAKLQKISDPTSNCIWWKVQGMKLILSTFIDIVLKIILIHIKRPCSLMIVPFGRKQLMMKCHQSLRTTHECCLICLRVLNHLVANGFSKKMNVNGTVDKFKARLVIQVARIYTIRLLIALESIHNLVIHQMDVKTTFFKW</sequence>
<evidence type="ECO:0000313" key="1">
    <source>
        <dbReference type="EMBL" id="KAJ0217135.1"/>
    </source>
</evidence>
<keyword evidence="2" id="KW-1185">Reference proteome</keyword>
<evidence type="ECO:0000313" key="2">
    <source>
        <dbReference type="Proteomes" id="UP000235145"/>
    </source>
</evidence>
<protein>
    <recommendedName>
        <fullName evidence="3">Reverse transcriptase Ty1/copia-type domain-containing protein</fullName>
    </recommendedName>
</protein>
<comment type="caution">
    <text evidence="1">The sequence shown here is derived from an EMBL/GenBank/DDBJ whole genome shotgun (WGS) entry which is preliminary data.</text>
</comment>
<accession>A0A9R1XJK8</accession>
<organism evidence="1 2">
    <name type="scientific">Lactuca sativa</name>
    <name type="common">Garden lettuce</name>
    <dbReference type="NCBI Taxonomy" id="4236"/>
    <lineage>
        <taxon>Eukaryota</taxon>
        <taxon>Viridiplantae</taxon>
        <taxon>Streptophyta</taxon>
        <taxon>Embryophyta</taxon>
        <taxon>Tracheophyta</taxon>
        <taxon>Spermatophyta</taxon>
        <taxon>Magnoliopsida</taxon>
        <taxon>eudicotyledons</taxon>
        <taxon>Gunneridae</taxon>
        <taxon>Pentapetalae</taxon>
        <taxon>asterids</taxon>
        <taxon>campanulids</taxon>
        <taxon>Asterales</taxon>
        <taxon>Asteraceae</taxon>
        <taxon>Cichorioideae</taxon>
        <taxon>Cichorieae</taxon>
        <taxon>Lactucinae</taxon>
        <taxon>Lactuca</taxon>
    </lineage>
</organism>
<dbReference type="EMBL" id="NBSK02000003">
    <property type="protein sequence ID" value="KAJ0217135.1"/>
    <property type="molecule type" value="Genomic_DNA"/>
</dbReference>
<gene>
    <name evidence="1" type="ORF">LSAT_V11C300133460</name>
</gene>
<dbReference type="AlphaFoldDB" id="A0A9R1XJK8"/>
<evidence type="ECO:0008006" key="3">
    <source>
        <dbReference type="Google" id="ProtNLM"/>
    </source>
</evidence>
<proteinExistence type="predicted"/>
<reference evidence="1 2" key="1">
    <citation type="journal article" date="2017" name="Nat. Commun.">
        <title>Genome assembly with in vitro proximity ligation data and whole-genome triplication in lettuce.</title>
        <authorList>
            <person name="Reyes-Chin-Wo S."/>
            <person name="Wang Z."/>
            <person name="Yang X."/>
            <person name="Kozik A."/>
            <person name="Arikit S."/>
            <person name="Song C."/>
            <person name="Xia L."/>
            <person name="Froenicke L."/>
            <person name="Lavelle D.O."/>
            <person name="Truco M.J."/>
            <person name="Xia R."/>
            <person name="Zhu S."/>
            <person name="Xu C."/>
            <person name="Xu H."/>
            <person name="Xu X."/>
            <person name="Cox K."/>
            <person name="Korf I."/>
            <person name="Meyers B.C."/>
            <person name="Michelmore R.W."/>
        </authorList>
    </citation>
    <scope>NUCLEOTIDE SEQUENCE [LARGE SCALE GENOMIC DNA]</scope>
    <source>
        <strain evidence="2">cv. Salinas</strain>
        <tissue evidence="1">Seedlings</tissue>
    </source>
</reference>
<dbReference type="Proteomes" id="UP000235145">
    <property type="component" value="Unassembled WGS sequence"/>
</dbReference>
<name>A0A9R1XJK8_LACSA</name>